<keyword evidence="3" id="KW-1185">Reference proteome</keyword>
<feature type="domain" description="Protein kinase" evidence="1">
    <location>
        <begin position="24"/>
        <end position="344"/>
    </location>
</feature>
<evidence type="ECO:0000259" key="1">
    <source>
        <dbReference type="PROSITE" id="PS50011"/>
    </source>
</evidence>
<dbReference type="InterPro" id="IPR000719">
    <property type="entry name" value="Prot_kinase_dom"/>
</dbReference>
<dbReference type="Gene3D" id="1.10.510.10">
    <property type="entry name" value="Transferase(Phosphotransferase) domain 1"/>
    <property type="match status" value="1"/>
</dbReference>
<dbReference type="GO" id="GO:0007165">
    <property type="term" value="P:signal transduction"/>
    <property type="evidence" value="ECO:0007669"/>
    <property type="project" value="TreeGrafter"/>
</dbReference>
<dbReference type="Proteomes" id="UP001153069">
    <property type="component" value="Unassembled WGS sequence"/>
</dbReference>
<keyword evidence="2" id="KW-0675">Receptor</keyword>
<dbReference type="SMART" id="SM00220">
    <property type="entry name" value="S_TKc"/>
    <property type="match status" value="1"/>
</dbReference>
<dbReference type="Pfam" id="PF07714">
    <property type="entry name" value="PK_Tyr_Ser-Thr"/>
    <property type="match status" value="1"/>
</dbReference>
<dbReference type="InterPro" id="IPR001245">
    <property type="entry name" value="Ser-Thr/Tyr_kinase_cat_dom"/>
</dbReference>
<name>A0A9N8DWA7_9STRA</name>
<accession>A0A9N8DWA7</accession>
<dbReference type="OrthoDB" id="40161at2759"/>
<dbReference type="InterPro" id="IPR011009">
    <property type="entry name" value="Kinase-like_dom_sf"/>
</dbReference>
<dbReference type="GO" id="GO:0004672">
    <property type="term" value="F:protein kinase activity"/>
    <property type="evidence" value="ECO:0007669"/>
    <property type="project" value="InterPro"/>
</dbReference>
<reference evidence="2" key="1">
    <citation type="submission" date="2020-06" db="EMBL/GenBank/DDBJ databases">
        <authorList>
            <consortium name="Plant Systems Biology data submission"/>
        </authorList>
    </citation>
    <scope>NUCLEOTIDE SEQUENCE</scope>
    <source>
        <strain evidence="2">D6</strain>
    </source>
</reference>
<protein>
    <submittedName>
        <fullName evidence="2">Ephrin type-B receptor 3</fullName>
    </submittedName>
</protein>
<dbReference type="GO" id="GO:0005737">
    <property type="term" value="C:cytoplasm"/>
    <property type="evidence" value="ECO:0007669"/>
    <property type="project" value="TreeGrafter"/>
</dbReference>
<proteinExistence type="predicted"/>
<dbReference type="SUPFAM" id="SSF56112">
    <property type="entry name" value="Protein kinase-like (PK-like)"/>
    <property type="match status" value="1"/>
</dbReference>
<sequence length="395" mass="45198">MTSSTAPKTIQELDHLPKLAYREITVGRIIGQGGFSLVNEISHIDLDEVNDTTEDQARLRRFFASSNNDRSHQRPLFVLKKLRNDLPEEEQAKGVVDLAIEAEFLAVLSHPGIISMRAMANSDPHSTSFFVVLDRLVTTLDRRFNFWRKEVGENVGMWWGCCIGYCCAKKHALNQLWLQRLAVARDIAKAIEYLHGKKVIYRDLKPDNLGFNAANELKLFDFGLAKRLSPSIQTDNDLYLLTGNTGSLRYMAPEVAIGLPYNQKADCYSFGILFWQICTLTTPYSGFSTKMHAEKVVKQGYRPKPDASWPSTWVDLMKECWTRELKARPEFTKIRSLLEEQVYLWQEEEGVVPTRGSEIRAKKRKKKVKTDRLDVDTRLSTEEDVTAKRFDGNVV</sequence>
<dbReference type="PANTHER" id="PTHR23257">
    <property type="entry name" value="SERINE-THREONINE PROTEIN KINASE"/>
    <property type="match status" value="1"/>
</dbReference>
<evidence type="ECO:0000313" key="3">
    <source>
        <dbReference type="Proteomes" id="UP001153069"/>
    </source>
</evidence>
<dbReference type="GO" id="GO:0005524">
    <property type="term" value="F:ATP binding"/>
    <property type="evidence" value="ECO:0007669"/>
    <property type="project" value="InterPro"/>
</dbReference>
<dbReference type="EMBL" id="CAICTM010000423">
    <property type="protein sequence ID" value="CAB9510167.1"/>
    <property type="molecule type" value="Genomic_DNA"/>
</dbReference>
<gene>
    <name evidence="2" type="ORF">SEMRO_424_G139950.1</name>
</gene>
<evidence type="ECO:0000313" key="2">
    <source>
        <dbReference type="EMBL" id="CAB9510167.1"/>
    </source>
</evidence>
<comment type="caution">
    <text evidence="2">The sequence shown here is derived from an EMBL/GenBank/DDBJ whole genome shotgun (WGS) entry which is preliminary data.</text>
</comment>
<dbReference type="PROSITE" id="PS50011">
    <property type="entry name" value="PROTEIN_KINASE_DOM"/>
    <property type="match status" value="1"/>
</dbReference>
<dbReference type="PANTHER" id="PTHR23257:SF958">
    <property type="entry name" value="SERINE_THREONINE-PROTEIN KINASE WNK4"/>
    <property type="match status" value="1"/>
</dbReference>
<organism evidence="2 3">
    <name type="scientific">Seminavis robusta</name>
    <dbReference type="NCBI Taxonomy" id="568900"/>
    <lineage>
        <taxon>Eukaryota</taxon>
        <taxon>Sar</taxon>
        <taxon>Stramenopiles</taxon>
        <taxon>Ochrophyta</taxon>
        <taxon>Bacillariophyta</taxon>
        <taxon>Bacillariophyceae</taxon>
        <taxon>Bacillariophycidae</taxon>
        <taxon>Naviculales</taxon>
        <taxon>Naviculaceae</taxon>
        <taxon>Seminavis</taxon>
    </lineage>
</organism>
<dbReference type="InterPro" id="IPR050167">
    <property type="entry name" value="Ser_Thr_protein_kinase"/>
</dbReference>
<dbReference type="AlphaFoldDB" id="A0A9N8DWA7"/>